<dbReference type="RefSeq" id="WP_091240786.1">
    <property type="nucleotide sequence ID" value="NZ_FNAG01000002.1"/>
</dbReference>
<dbReference type="OrthoDB" id="1522784at2"/>
<dbReference type="STRING" id="265719.SAMN04488509_102599"/>
<organism evidence="1 2">
    <name type="scientific">Aquimonas voraii</name>
    <dbReference type="NCBI Taxonomy" id="265719"/>
    <lineage>
        <taxon>Bacteria</taxon>
        <taxon>Pseudomonadati</taxon>
        <taxon>Pseudomonadota</taxon>
        <taxon>Gammaproteobacteria</taxon>
        <taxon>Lysobacterales</taxon>
        <taxon>Lysobacteraceae</taxon>
        <taxon>Aquimonas</taxon>
    </lineage>
</organism>
<dbReference type="InterPro" id="IPR021829">
    <property type="entry name" value="DUF3419"/>
</dbReference>
<keyword evidence="1" id="KW-0808">Transferase</keyword>
<accession>A0A1G6V1K9</accession>
<sequence length="432" mass="49517">MALSLPQTENPGARAADATPTRFKDRLDQRIFNAIYARSLVYNACWEDPAVDRLALQLRPEHELLVITSAGCNALDYALAGAGRVHAIDANPRQNALLELKLAAARALDYPDYFAFFGQGFHARAGELYVARLRPQLGEFARAWWDRHWRWFESPRGSFYFHGLSGLAARGFHTFLKLQPRLREHFEALFACRTVAEQRALYDREIAPRLWSRPFNWLLSRQFVMNLLGVPYPQRKLVEAQHPDRIAGFIRASLEYVIRELPLGDNYFWKVYFHGHYTQDSCPEYLKPEGHAALRGGRAEAIALHTCTVTDFLKRHDRPIDRFVLLDHMDWMSSYYPEALVEEWNCILERAAPDARLLLRSAQARPDYLDRIAVGPKRRPLREALCFQDALAERLQAGDRVHTYAGFVIADWPASARRAELSASAGARDARV</sequence>
<dbReference type="Proteomes" id="UP000199603">
    <property type="component" value="Unassembled WGS sequence"/>
</dbReference>
<name>A0A1G6V1K9_9GAMM</name>
<dbReference type="Pfam" id="PF11899">
    <property type="entry name" value="DUF3419"/>
    <property type="match status" value="1"/>
</dbReference>
<evidence type="ECO:0000313" key="2">
    <source>
        <dbReference type="Proteomes" id="UP000199603"/>
    </source>
</evidence>
<gene>
    <name evidence="1" type="ORF">SAMN04488509_102599</name>
</gene>
<dbReference type="AlphaFoldDB" id="A0A1G6V1K9"/>
<dbReference type="GO" id="GO:0016740">
    <property type="term" value="F:transferase activity"/>
    <property type="evidence" value="ECO:0007669"/>
    <property type="project" value="UniProtKB-KW"/>
</dbReference>
<reference evidence="1 2" key="1">
    <citation type="submission" date="2016-10" db="EMBL/GenBank/DDBJ databases">
        <authorList>
            <person name="de Groot N.N."/>
        </authorList>
    </citation>
    <scope>NUCLEOTIDE SEQUENCE [LARGE SCALE GENOMIC DNA]</scope>
    <source>
        <strain evidence="1 2">DSM 16957</strain>
    </source>
</reference>
<protein>
    <submittedName>
        <fullName evidence="1">S-adenosylmethionine-diacylglycerol 3-amino-3-carboxypropyl transferase</fullName>
    </submittedName>
</protein>
<dbReference type="PANTHER" id="PTHR47473">
    <property type="entry name" value="BTA1P"/>
    <property type="match status" value="1"/>
</dbReference>
<proteinExistence type="predicted"/>
<dbReference type="PANTHER" id="PTHR47473:SF1">
    <property type="entry name" value="METHYLTRANSFERASE DOMAIN-CONTAINING PROTEIN"/>
    <property type="match status" value="1"/>
</dbReference>
<dbReference type="EMBL" id="FNAG01000002">
    <property type="protein sequence ID" value="SDD47428.1"/>
    <property type="molecule type" value="Genomic_DNA"/>
</dbReference>
<evidence type="ECO:0000313" key="1">
    <source>
        <dbReference type="EMBL" id="SDD47428.1"/>
    </source>
</evidence>
<keyword evidence="2" id="KW-1185">Reference proteome</keyword>